<dbReference type="EMBL" id="OVEO01000012">
    <property type="protein sequence ID" value="SPQ99622.1"/>
    <property type="molecule type" value="Genomic_DNA"/>
</dbReference>
<evidence type="ECO:0008006" key="8">
    <source>
        <dbReference type="Google" id="ProtNLM"/>
    </source>
</evidence>
<dbReference type="PANTHER" id="PTHR11545:SF3">
    <property type="entry name" value="LARGE RIBOSOMAL SUBUNIT PROTEIN UL13"/>
    <property type="match status" value="1"/>
</dbReference>
<evidence type="ECO:0000256" key="2">
    <source>
        <dbReference type="ARBA" id="ARBA00022980"/>
    </source>
</evidence>
<dbReference type="Pfam" id="PF00572">
    <property type="entry name" value="Ribosomal_L13"/>
    <property type="match status" value="1"/>
</dbReference>
<dbReference type="GO" id="GO:0003729">
    <property type="term" value="F:mRNA binding"/>
    <property type="evidence" value="ECO:0007669"/>
    <property type="project" value="TreeGrafter"/>
</dbReference>
<dbReference type="FunFam" id="3.90.1180.10:FF:000002">
    <property type="entry name" value="60S ribosomal protein L16"/>
    <property type="match status" value="1"/>
</dbReference>
<dbReference type="Proteomes" id="UP000290189">
    <property type="component" value="Unassembled WGS sequence"/>
</dbReference>
<reference evidence="4 6" key="1">
    <citation type="submission" date="2015-02" db="EMBL/GenBank/DDBJ databases">
        <authorList>
            <person name="Chooi Y.-H."/>
        </authorList>
    </citation>
    <scope>NUCLEOTIDE SEQUENCE [LARGE SCALE GENOMIC DNA]</scope>
    <source>
        <strain evidence="4">E3</strain>
    </source>
</reference>
<reference evidence="5 7" key="2">
    <citation type="submission" date="2018-03" db="EMBL/GenBank/DDBJ databases">
        <authorList>
            <person name="Fogelqvist J."/>
        </authorList>
    </citation>
    <scope>NUCLEOTIDE SEQUENCE [LARGE SCALE GENOMIC DNA]</scope>
</reference>
<organism evidence="4 6">
    <name type="scientific">Plasmodiophora brassicae</name>
    <name type="common">Clubroot disease agent</name>
    <dbReference type="NCBI Taxonomy" id="37360"/>
    <lineage>
        <taxon>Eukaryota</taxon>
        <taxon>Sar</taxon>
        <taxon>Rhizaria</taxon>
        <taxon>Endomyxa</taxon>
        <taxon>Phytomyxea</taxon>
        <taxon>Plasmodiophorida</taxon>
        <taxon>Plasmodiophoridae</taxon>
        <taxon>Plasmodiophora</taxon>
    </lineage>
</organism>
<evidence type="ECO:0000313" key="7">
    <source>
        <dbReference type="Proteomes" id="UP000290189"/>
    </source>
</evidence>
<dbReference type="Proteomes" id="UP000039324">
    <property type="component" value="Unassembled WGS sequence"/>
</dbReference>
<dbReference type="GO" id="GO:0003735">
    <property type="term" value="F:structural constituent of ribosome"/>
    <property type="evidence" value="ECO:0007669"/>
    <property type="project" value="InterPro"/>
</dbReference>
<dbReference type="OrthoDB" id="1882297at2759"/>
<dbReference type="NCBIfam" id="TIGR01077">
    <property type="entry name" value="L13_A_E"/>
    <property type="match status" value="1"/>
</dbReference>
<dbReference type="HAMAP" id="MF_01366">
    <property type="entry name" value="Ribosomal_uL13"/>
    <property type="match status" value="1"/>
</dbReference>
<keyword evidence="3" id="KW-0687">Ribonucleoprotein</keyword>
<dbReference type="GO" id="GO:0022625">
    <property type="term" value="C:cytosolic large ribosomal subunit"/>
    <property type="evidence" value="ECO:0007669"/>
    <property type="project" value="TreeGrafter"/>
</dbReference>
<proteinExistence type="inferred from homology"/>
<keyword evidence="2" id="KW-0689">Ribosomal protein</keyword>
<accession>A0A0G4J7T5</accession>
<evidence type="ECO:0000313" key="6">
    <source>
        <dbReference type="Proteomes" id="UP000039324"/>
    </source>
</evidence>
<evidence type="ECO:0000313" key="5">
    <source>
        <dbReference type="EMBL" id="SPQ99622.1"/>
    </source>
</evidence>
<dbReference type="Gene3D" id="6.10.250.3250">
    <property type="match status" value="1"/>
</dbReference>
<dbReference type="InterPro" id="IPR005755">
    <property type="entry name" value="Ribosomal_uL13_euk/arc"/>
</dbReference>
<dbReference type="OMA" id="TRFNKTH"/>
<dbReference type="GO" id="GO:0017148">
    <property type="term" value="P:negative regulation of translation"/>
    <property type="evidence" value="ECO:0007669"/>
    <property type="project" value="TreeGrafter"/>
</dbReference>
<evidence type="ECO:0000256" key="3">
    <source>
        <dbReference type="ARBA" id="ARBA00023274"/>
    </source>
</evidence>
<keyword evidence="5" id="KW-0496">Mitochondrion</keyword>
<dbReference type="AlphaFoldDB" id="A0A0G4J7T5"/>
<dbReference type="STRING" id="37360.A0A0G4J7T5"/>
<dbReference type="CDD" id="cd00392">
    <property type="entry name" value="Ribosomal_L13"/>
    <property type="match status" value="1"/>
</dbReference>
<evidence type="ECO:0000256" key="1">
    <source>
        <dbReference type="ARBA" id="ARBA00006227"/>
    </source>
</evidence>
<gene>
    <name evidence="4" type="ORF">PBRA_003260</name>
    <name evidence="5" type="ORF">PLBR_LOCUS6837</name>
</gene>
<dbReference type="EMBL" id="CDSF01000155">
    <property type="protein sequence ID" value="CEP03653.1"/>
    <property type="molecule type" value="Genomic_DNA"/>
</dbReference>
<protein>
    <recommendedName>
        <fullName evidence="8">Ribosomal protein L13a</fullName>
    </recommendedName>
</protein>
<dbReference type="InterPro" id="IPR036899">
    <property type="entry name" value="Ribosomal_uL13_sf"/>
</dbReference>
<dbReference type="GO" id="GO:0006412">
    <property type="term" value="P:translation"/>
    <property type="evidence" value="ECO:0007669"/>
    <property type="project" value="InterPro"/>
</dbReference>
<dbReference type="Gene3D" id="3.90.1180.10">
    <property type="entry name" value="Ribosomal protein L13"/>
    <property type="match status" value="1"/>
</dbReference>
<geneLocation type="mitochondrion" evidence="5"/>
<evidence type="ECO:0000313" key="4">
    <source>
        <dbReference type="EMBL" id="CEP03653.1"/>
    </source>
</evidence>
<keyword evidence="6" id="KW-1185">Reference proteome</keyword>
<sequence length="200" mass="22972">MFEKTVVVDGRGHLLGRLASVLAKELLNGQRVVVVRTELIEMSGSLFRNKTKYWAFLRKRHNTNPKRGPFHERAPSKILARVIRGMVPYKTKRGQEALARLQTFEGVPPAYQKVKRQVVPDALRMLRLQPGRKWSVLGDLSNDVGWKYRGIIAKLEDKRKARNEAWLEKRRRLEDIKKTAVRNVEQANPQLAASLHSAGF</sequence>
<dbReference type="InterPro" id="IPR005822">
    <property type="entry name" value="Ribosomal_uL13"/>
</dbReference>
<dbReference type="PANTHER" id="PTHR11545">
    <property type="entry name" value="RIBOSOMAL PROTEIN L13"/>
    <property type="match status" value="1"/>
</dbReference>
<dbReference type="SUPFAM" id="SSF52161">
    <property type="entry name" value="Ribosomal protein L13"/>
    <property type="match status" value="1"/>
</dbReference>
<name>A0A0G4J7T5_PLABS</name>
<comment type="similarity">
    <text evidence="1">Belongs to the universal ribosomal protein uL13 family.</text>
</comment>